<feature type="signal peptide" evidence="1">
    <location>
        <begin position="1"/>
        <end position="18"/>
    </location>
</feature>
<dbReference type="InterPro" id="IPR015943">
    <property type="entry name" value="WD40/YVTN_repeat-like_dom_sf"/>
</dbReference>
<evidence type="ECO:0000256" key="1">
    <source>
        <dbReference type="SAM" id="SignalP"/>
    </source>
</evidence>
<keyword evidence="3" id="KW-1185">Reference proteome</keyword>
<dbReference type="AlphaFoldDB" id="A0A1G6K4Y2"/>
<dbReference type="RefSeq" id="WP_090764423.1">
    <property type="nucleotide sequence ID" value="NZ_FMZH01000001.1"/>
</dbReference>
<feature type="chain" id="PRO_5011643272" description="WG containing repeat-containing protein" evidence="1">
    <location>
        <begin position="19"/>
        <end position="260"/>
    </location>
</feature>
<keyword evidence="1" id="KW-0732">Signal</keyword>
<name>A0A1G6K4Y2_9SPHI</name>
<evidence type="ECO:0008006" key="4">
    <source>
        <dbReference type="Google" id="ProtNLM"/>
    </source>
</evidence>
<gene>
    <name evidence="2" type="ORF">SAMN04488024_101659</name>
</gene>
<reference evidence="3" key="1">
    <citation type="submission" date="2016-10" db="EMBL/GenBank/DDBJ databases">
        <authorList>
            <person name="Varghese N."/>
            <person name="Submissions S."/>
        </authorList>
    </citation>
    <scope>NUCLEOTIDE SEQUENCE [LARGE SCALE GENOMIC DNA]</scope>
    <source>
        <strain evidence="3">DSM 18609</strain>
    </source>
</reference>
<protein>
    <recommendedName>
        <fullName evidence="4">WG containing repeat-containing protein</fullName>
    </recommendedName>
</protein>
<organism evidence="2 3">
    <name type="scientific">Pedobacter soli</name>
    <dbReference type="NCBI Taxonomy" id="390242"/>
    <lineage>
        <taxon>Bacteria</taxon>
        <taxon>Pseudomonadati</taxon>
        <taxon>Bacteroidota</taxon>
        <taxon>Sphingobacteriia</taxon>
        <taxon>Sphingobacteriales</taxon>
        <taxon>Sphingobacteriaceae</taxon>
        <taxon>Pedobacter</taxon>
    </lineage>
</organism>
<evidence type="ECO:0000313" key="2">
    <source>
        <dbReference type="EMBL" id="SDC26060.1"/>
    </source>
</evidence>
<dbReference type="EMBL" id="FMZH01000001">
    <property type="protein sequence ID" value="SDC26060.1"/>
    <property type="molecule type" value="Genomic_DNA"/>
</dbReference>
<proteinExistence type="predicted"/>
<dbReference type="Gene3D" id="2.130.10.10">
    <property type="entry name" value="YVTN repeat-like/Quinoprotein amine dehydrogenase"/>
    <property type="match status" value="1"/>
</dbReference>
<dbReference type="SUPFAM" id="SSF63829">
    <property type="entry name" value="Calcium-dependent phosphotriesterase"/>
    <property type="match status" value="1"/>
</dbReference>
<dbReference type="STRING" id="390242.SAMN04488024_101659"/>
<dbReference type="Proteomes" id="UP000199455">
    <property type="component" value="Unassembled WGS sequence"/>
</dbReference>
<sequence length="260" mass="29620">MKILVTLLLLTITVSLKAQKDTSLIKDWKSHTFPVDKDTLLIYNHSSDYRVYIQDNQIKTAKGIYGKKNDLPFSIEAQAPKEGQEFYSPFAGVRTTFRVDDGYLIGFNNGEFGGSLNWFSTDGKEYYLIGRFNLQQFISRDGKVYAIQGLSHMSVNEGTILQIEKKAGKWTAGDYLRLSSAPRAITIDRKNRFLIATASALLRIDEKSGIESLYENDSWLYYLSPNSVVCHNAVVYVGMRGGVFRYDPDTKKQEWLRPDH</sequence>
<evidence type="ECO:0000313" key="3">
    <source>
        <dbReference type="Proteomes" id="UP000199455"/>
    </source>
</evidence>
<accession>A0A1G6K4Y2</accession>